<evidence type="ECO:0000313" key="16">
    <source>
        <dbReference type="EMBL" id="WOE74669.1"/>
    </source>
</evidence>
<accession>A0AA97F5E4</accession>
<dbReference type="PROSITE" id="PS52016">
    <property type="entry name" value="TONB_DEPENDENT_REC_3"/>
    <property type="match status" value="1"/>
</dbReference>
<evidence type="ECO:0000259" key="14">
    <source>
        <dbReference type="Pfam" id="PF00593"/>
    </source>
</evidence>
<evidence type="ECO:0000256" key="5">
    <source>
        <dbReference type="ARBA" id="ARBA00022692"/>
    </source>
</evidence>
<dbReference type="KEGG" id="acoa:RB602_12555"/>
<keyword evidence="16" id="KW-0675">Receptor</keyword>
<keyword evidence="2 11" id="KW-0813">Transport</keyword>
<comment type="subcellular location">
    <subcellularLocation>
        <location evidence="1 11">Cell outer membrane</location>
        <topology evidence="1 11">Multi-pass membrane protein</topology>
    </subcellularLocation>
</comment>
<keyword evidence="10 11" id="KW-0998">Cell outer membrane</keyword>
<dbReference type="InterPro" id="IPR036942">
    <property type="entry name" value="Beta-barrel_TonB_sf"/>
</dbReference>
<evidence type="ECO:0000256" key="10">
    <source>
        <dbReference type="ARBA" id="ARBA00023237"/>
    </source>
</evidence>
<evidence type="ECO:0000256" key="9">
    <source>
        <dbReference type="ARBA" id="ARBA00023136"/>
    </source>
</evidence>
<keyword evidence="17" id="KW-1185">Reference proteome</keyword>
<organism evidence="16 17">
    <name type="scientific">Alterisphingorhabdus coralli</name>
    <dbReference type="NCBI Taxonomy" id="3071408"/>
    <lineage>
        <taxon>Bacteria</taxon>
        <taxon>Pseudomonadati</taxon>
        <taxon>Pseudomonadota</taxon>
        <taxon>Alphaproteobacteria</taxon>
        <taxon>Sphingomonadales</taxon>
        <taxon>Sphingomonadaceae</taxon>
        <taxon>Alterisphingorhabdus (ex Yan et al. 2024)</taxon>
    </lineage>
</organism>
<evidence type="ECO:0000313" key="17">
    <source>
        <dbReference type="Proteomes" id="UP001302429"/>
    </source>
</evidence>
<evidence type="ECO:0000256" key="11">
    <source>
        <dbReference type="PROSITE-ProRule" id="PRU01360"/>
    </source>
</evidence>
<comment type="similarity">
    <text evidence="11 12">Belongs to the TonB-dependent receptor family.</text>
</comment>
<keyword evidence="4" id="KW-0410">Iron transport</keyword>
<evidence type="ECO:0000256" key="8">
    <source>
        <dbReference type="ARBA" id="ARBA00023077"/>
    </source>
</evidence>
<keyword evidence="9 11" id="KW-0472">Membrane</keyword>
<dbReference type="GO" id="GO:0006826">
    <property type="term" value="P:iron ion transport"/>
    <property type="evidence" value="ECO:0007669"/>
    <property type="project" value="UniProtKB-KW"/>
</dbReference>
<evidence type="ECO:0000256" key="7">
    <source>
        <dbReference type="ARBA" id="ARBA00023065"/>
    </source>
</evidence>
<dbReference type="Pfam" id="PF07715">
    <property type="entry name" value="Plug"/>
    <property type="match status" value="1"/>
</dbReference>
<sequence length="773" mass="83353">MALTTGAMAQDVSGEVSENDQDDSEPVIVVTAQKREQGLAEVPISIAAVDEATIIAAGADDAASVANLIPNFNVYEGFDRSEVAINVRGLTSSTSNPGIDPSVGFFVDGVYIARPAALTGKLTDISRFEVLRGPQGTLYGRNTSAGAVNIYTNEPSKDLETSFYASYGSYDLVDLRGRISGQLADGIGASVSGFYGRQDSFLNDEVTGDPIGESEDYGIRAKFVIEAAPNFELKLIGDYSNATTNASRLVEVFNKDQNDVAAVLQAAQTNPQLAGFVRAVRNVELPFSRDTGRGGPEADDLEQYGVSLEANWDIGRITLTSITAYRESEDFASVDPDFSAADLFLTSVRNEDEQFSQELRIANNESFGRFDFLLGLFYFDSSFETDTQTEFGVPLFGGFNAMMPPNPITTPQSANSVASVSTEAFAAFGQLSYEIIDDLTLTYGFRYNNETKDGVINQDPDPGVNAGSGIPFPLQFPTLLGLTDTVENEDWINMASLNYQISPNSNIYATYSEGLKAGGINASILLNANGLTFDKETSTSYEIGYRNVFDNGMRLNVAVFYTNFENLQVQTFDPTNPANIIVVNAGEAEVWGIEGDFFWPITDGLKLNLAAAYNNSQYIDTTFPGSQAAQIPQIPGVDLFLPAVNDVDGEALSRAPEVTISGGLQYDFALTGNLNASLRSDVVYTSSQNLDPILSPEAEIGAFTIVNLRAAISTSDDQWEFAVFARNLFDEDYYSQIIASPGAAGLIVDPEIATFFGVQGAPRVIGLEVRKAF</sequence>
<evidence type="ECO:0000259" key="15">
    <source>
        <dbReference type="Pfam" id="PF07715"/>
    </source>
</evidence>
<dbReference type="InterPro" id="IPR000531">
    <property type="entry name" value="Beta-barrel_TonB"/>
</dbReference>
<evidence type="ECO:0000256" key="1">
    <source>
        <dbReference type="ARBA" id="ARBA00004571"/>
    </source>
</evidence>
<dbReference type="RefSeq" id="WP_317080929.1">
    <property type="nucleotide sequence ID" value="NZ_CP136594.1"/>
</dbReference>
<feature type="domain" description="TonB-dependent receptor-like beta-barrel" evidence="14">
    <location>
        <begin position="284"/>
        <end position="728"/>
    </location>
</feature>
<dbReference type="Proteomes" id="UP001302429">
    <property type="component" value="Chromosome"/>
</dbReference>
<reference evidence="16 17" key="1">
    <citation type="submission" date="2023-10" db="EMBL/GenBank/DDBJ databases">
        <title>Complete genome sequence of a Sphingomonadaceae bacterium.</title>
        <authorList>
            <person name="Yan C."/>
        </authorList>
    </citation>
    <scope>NUCLEOTIDE SEQUENCE [LARGE SCALE GENOMIC DNA]</scope>
    <source>
        <strain evidence="16 17">SCSIO 66989</strain>
    </source>
</reference>
<dbReference type="PANTHER" id="PTHR32552:SF81">
    <property type="entry name" value="TONB-DEPENDENT OUTER MEMBRANE RECEPTOR"/>
    <property type="match status" value="1"/>
</dbReference>
<dbReference type="PANTHER" id="PTHR32552">
    <property type="entry name" value="FERRICHROME IRON RECEPTOR-RELATED"/>
    <property type="match status" value="1"/>
</dbReference>
<proteinExistence type="inferred from homology"/>
<evidence type="ECO:0000256" key="4">
    <source>
        <dbReference type="ARBA" id="ARBA00022496"/>
    </source>
</evidence>
<keyword evidence="7" id="KW-0406">Ion transport</keyword>
<evidence type="ECO:0000256" key="12">
    <source>
        <dbReference type="RuleBase" id="RU003357"/>
    </source>
</evidence>
<gene>
    <name evidence="16" type="ORF">RB602_12555</name>
</gene>
<evidence type="ECO:0000256" key="3">
    <source>
        <dbReference type="ARBA" id="ARBA00022452"/>
    </source>
</evidence>
<name>A0AA97F5E4_9SPHN</name>
<evidence type="ECO:0000256" key="13">
    <source>
        <dbReference type="SAM" id="MobiDB-lite"/>
    </source>
</evidence>
<keyword evidence="5 11" id="KW-0812">Transmembrane</keyword>
<evidence type="ECO:0000256" key="6">
    <source>
        <dbReference type="ARBA" id="ARBA00023004"/>
    </source>
</evidence>
<dbReference type="Pfam" id="PF00593">
    <property type="entry name" value="TonB_dep_Rec_b-barrel"/>
    <property type="match status" value="1"/>
</dbReference>
<dbReference type="SUPFAM" id="SSF56935">
    <property type="entry name" value="Porins"/>
    <property type="match status" value="1"/>
</dbReference>
<feature type="domain" description="TonB-dependent receptor plug" evidence="15">
    <location>
        <begin position="40"/>
        <end position="147"/>
    </location>
</feature>
<dbReference type="InterPro" id="IPR039426">
    <property type="entry name" value="TonB-dep_rcpt-like"/>
</dbReference>
<dbReference type="InterPro" id="IPR012910">
    <property type="entry name" value="Plug_dom"/>
</dbReference>
<feature type="region of interest" description="Disordered" evidence="13">
    <location>
        <begin position="1"/>
        <end position="24"/>
    </location>
</feature>
<dbReference type="EMBL" id="CP136594">
    <property type="protein sequence ID" value="WOE74669.1"/>
    <property type="molecule type" value="Genomic_DNA"/>
</dbReference>
<keyword evidence="6" id="KW-0408">Iron</keyword>
<dbReference type="AlphaFoldDB" id="A0AA97F5E4"/>
<protein>
    <submittedName>
        <fullName evidence="16">TonB-dependent receptor</fullName>
    </submittedName>
</protein>
<evidence type="ECO:0000256" key="2">
    <source>
        <dbReference type="ARBA" id="ARBA00022448"/>
    </source>
</evidence>
<keyword evidence="8 12" id="KW-0798">TonB box</keyword>
<dbReference type="Gene3D" id="2.40.170.20">
    <property type="entry name" value="TonB-dependent receptor, beta-barrel domain"/>
    <property type="match status" value="1"/>
</dbReference>
<dbReference type="GO" id="GO:0009279">
    <property type="term" value="C:cell outer membrane"/>
    <property type="evidence" value="ECO:0007669"/>
    <property type="project" value="UniProtKB-SubCell"/>
</dbReference>
<keyword evidence="3 11" id="KW-1134">Transmembrane beta strand</keyword>